<evidence type="ECO:0000313" key="2">
    <source>
        <dbReference type="Proteomes" id="UP001144978"/>
    </source>
</evidence>
<name>A0ACC1MXZ5_9APHY</name>
<proteinExistence type="predicted"/>
<comment type="caution">
    <text evidence="1">The sequence shown here is derived from an EMBL/GenBank/DDBJ whole genome shotgun (WGS) entry which is preliminary data.</text>
</comment>
<sequence>MHNRSAVATNKSHSRIFPCHLDLQGDMSEYHSPGVKSESRSRTHATSNHMRLQRKEGSDSARCGVAARWRSSIGMLLSELGRSIPFAETPAQRMRKAGPEEAVDRSVVIREWTLDPLIRLRSSHERRAVKRLSAEGEQDAY</sequence>
<organism evidence="1 2">
    <name type="scientific">Trametes sanguinea</name>
    <dbReference type="NCBI Taxonomy" id="158606"/>
    <lineage>
        <taxon>Eukaryota</taxon>
        <taxon>Fungi</taxon>
        <taxon>Dikarya</taxon>
        <taxon>Basidiomycota</taxon>
        <taxon>Agaricomycotina</taxon>
        <taxon>Agaricomycetes</taxon>
        <taxon>Polyporales</taxon>
        <taxon>Polyporaceae</taxon>
        <taxon>Trametes</taxon>
    </lineage>
</organism>
<dbReference type="EMBL" id="JANSHE010005411">
    <property type="protein sequence ID" value="KAJ2971126.1"/>
    <property type="molecule type" value="Genomic_DNA"/>
</dbReference>
<reference evidence="1" key="1">
    <citation type="submission" date="2022-08" db="EMBL/GenBank/DDBJ databases">
        <title>Genome Sequence of Pycnoporus sanguineus.</title>
        <authorList>
            <person name="Buettner E."/>
        </authorList>
    </citation>
    <scope>NUCLEOTIDE SEQUENCE</scope>
    <source>
        <strain evidence="1">CG-C14</strain>
    </source>
</reference>
<accession>A0ACC1MXZ5</accession>
<evidence type="ECO:0000313" key="1">
    <source>
        <dbReference type="EMBL" id="KAJ2971126.1"/>
    </source>
</evidence>
<keyword evidence="2" id="KW-1185">Reference proteome</keyword>
<dbReference type="Proteomes" id="UP001144978">
    <property type="component" value="Unassembled WGS sequence"/>
</dbReference>
<protein>
    <submittedName>
        <fullName evidence="1">Uncharacterized protein</fullName>
    </submittedName>
</protein>
<gene>
    <name evidence="1" type="ORF">NUW54_g12573</name>
</gene>